<name>A0A0F4VGV6_PSEFL</name>
<dbReference type="AlphaFoldDB" id="A0A0F4VGV6"/>
<evidence type="ECO:0008006" key="4">
    <source>
        <dbReference type="Google" id="ProtNLM"/>
    </source>
</evidence>
<reference evidence="2 3" key="1">
    <citation type="submission" date="2015-03" db="EMBL/GenBank/DDBJ databases">
        <title>Comparative genomics of Pseudomonas insights into diversity of traits involved in vanlence and defense.</title>
        <authorList>
            <person name="Qin Y."/>
        </authorList>
    </citation>
    <scope>NUCLEOTIDE SEQUENCE [LARGE SCALE GENOMIC DNA]</scope>
    <source>
        <strain evidence="2 3">H24</strain>
    </source>
</reference>
<organism evidence="2 3">
    <name type="scientific">Pseudomonas fluorescens</name>
    <dbReference type="NCBI Taxonomy" id="294"/>
    <lineage>
        <taxon>Bacteria</taxon>
        <taxon>Pseudomonadati</taxon>
        <taxon>Pseudomonadota</taxon>
        <taxon>Gammaproteobacteria</taxon>
        <taxon>Pseudomonadales</taxon>
        <taxon>Pseudomonadaceae</taxon>
        <taxon>Pseudomonas</taxon>
    </lineage>
</organism>
<evidence type="ECO:0000313" key="2">
    <source>
        <dbReference type="EMBL" id="KJZ67257.1"/>
    </source>
</evidence>
<evidence type="ECO:0000256" key="1">
    <source>
        <dbReference type="SAM" id="MobiDB-lite"/>
    </source>
</evidence>
<dbReference type="RefSeq" id="WP_046052620.1">
    <property type="nucleotide sequence ID" value="NZ_LACH01000003.1"/>
</dbReference>
<proteinExistence type="predicted"/>
<dbReference type="Proteomes" id="UP000033400">
    <property type="component" value="Unassembled WGS sequence"/>
</dbReference>
<protein>
    <recommendedName>
        <fullName evidence="4">P22 coat-protein 5 family protein</fullName>
    </recommendedName>
</protein>
<dbReference type="OrthoDB" id="6864496at2"/>
<comment type="caution">
    <text evidence="2">The sequence shown here is derived from an EMBL/GenBank/DDBJ whole genome shotgun (WGS) entry which is preliminary data.</text>
</comment>
<feature type="region of interest" description="Disordered" evidence="1">
    <location>
        <begin position="64"/>
        <end position="83"/>
    </location>
</feature>
<sequence length="387" mass="41356">MTAMLPILALVRHGNDTEALMTEVILPLAIDRLFGQLTMPQLVSVNTADESKNHGDTIRIAKPIEFSDAEDHPTDSAGSQSEDITAGKVDVKLDRHLYKQFAMKDAEFLSHANSLTLPSAAEAAVDSLARTINKNLFNLYKDVPYISGNPASTAGRDKADLIAARKEMQNRKILNGRNIVLTSDTEADLLLEFSKINETGDANVVSQGLIGRKYGFDLYSDVQAPYHIAGTAAANAGMTLAAQASAGATVLSLAGVSGATFVKGDVVTVAGSHQTFVVTADTAGSVVPVYPAVLENIASGAAVSVLDDHPVDLAFTKSAFLIAFRNLEVPEDAAGVNIAQMSDPRTGISLRMLRWYEPRTESTQWKFETLCGLKTVCPERALRLGGH</sequence>
<dbReference type="PATRIC" id="fig|294.133.peg.2373"/>
<accession>A0A0F4VGV6</accession>
<dbReference type="EMBL" id="LACH01000003">
    <property type="protein sequence ID" value="KJZ67257.1"/>
    <property type="molecule type" value="Genomic_DNA"/>
</dbReference>
<evidence type="ECO:0000313" key="3">
    <source>
        <dbReference type="Proteomes" id="UP000033400"/>
    </source>
</evidence>
<gene>
    <name evidence="2" type="ORF">VD17_03070</name>
</gene>